<dbReference type="InterPro" id="IPR018488">
    <property type="entry name" value="cNMP-bd_CS"/>
</dbReference>
<evidence type="ECO:0000313" key="2">
    <source>
        <dbReference type="EMBL" id="KRX09470.1"/>
    </source>
</evidence>
<dbReference type="InterPro" id="IPR000595">
    <property type="entry name" value="cNMP-bd_dom"/>
</dbReference>
<dbReference type="InterPro" id="IPR014710">
    <property type="entry name" value="RmlC-like_jellyroll"/>
</dbReference>
<sequence>MDKKQQLFSSNNMKNKYKKININENDQNNKDHLKNNQNLNLQDHKNKQIIKYGQILNNLLDDFNKNPLNADINYYKLDKEGKLWICKKIFEKNPENRTQEEIKILVQCTRDVKYFQDMCQNGDTRIHSLCMKNMIMKTANKGEKVIQQQTIGTTFWVILQGQVNITKNRTTEDQNKNFIKYEEVVHTQGAGTYFGELALQKANNIRQANVVATEESIFAVLDKDNYQKILRNFNDKQLFMEEFGKMRLLKGWKDIIIRNLYDTIIEKTYTYNNVVYLENDDSEFIYFVSKGEFDIKKNVKFDPQQYRE</sequence>
<feature type="domain" description="Cyclic nucleotide-binding" evidence="1">
    <location>
        <begin position="248"/>
        <end position="295"/>
    </location>
</feature>
<feature type="domain" description="Cyclic nucleotide-binding" evidence="1">
    <location>
        <begin position="114"/>
        <end position="230"/>
    </location>
</feature>
<dbReference type="AlphaFoldDB" id="A0A0V0R4S2"/>
<dbReference type="EMBL" id="LDAU01000049">
    <property type="protein sequence ID" value="KRX09470.1"/>
    <property type="molecule type" value="Genomic_DNA"/>
</dbReference>
<gene>
    <name evidence="2" type="ORF">PPERSA_00749</name>
</gene>
<keyword evidence="3" id="KW-1185">Reference proteome</keyword>
<proteinExistence type="predicted"/>
<comment type="caution">
    <text evidence="2">The sequence shown here is derived from an EMBL/GenBank/DDBJ whole genome shotgun (WGS) entry which is preliminary data.</text>
</comment>
<dbReference type="SMART" id="SM00100">
    <property type="entry name" value="cNMP"/>
    <property type="match status" value="1"/>
</dbReference>
<protein>
    <submittedName>
        <fullName evidence="2">Cyclic nucleotide-binding protein</fullName>
    </submittedName>
</protein>
<accession>A0A0V0R4S2</accession>
<dbReference type="InterPro" id="IPR018490">
    <property type="entry name" value="cNMP-bd_dom_sf"/>
</dbReference>
<dbReference type="CDD" id="cd00038">
    <property type="entry name" value="CAP_ED"/>
    <property type="match status" value="1"/>
</dbReference>
<name>A0A0V0R4S2_PSEPJ</name>
<dbReference type="Proteomes" id="UP000054937">
    <property type="component" value="Unassembled WGS sequence"/>
</dbReference>
<dbReference type="InParanoid" id="A0A0V0R4S2"/>
<dbReference type="PROSITE" id="PS00889">
    <property type="entry name" value="CNMP_BINDING_2"/>
    <property type="match status" value="1"/>
</dbReference>
<dbReference type="SUPFAM" id="SSF51206">
    <property type="entry name" value="cAMP-binding domain-like"/>
    <property type="match status" value="2"/>
</dbReference>
<evidence type="ECO:0000259" key="1">
    <source>
        <dbReference type="PROSITE" id="PS50042"/>
    </source>
</evidence>
<dbReference type="PROSITE" id="PS50042">
    <property type="entry name" value="CNMP_BINDING_3"/>
    <property type="match status" value="2"/>
</dbReference>
<dbReference type="OrthoDB" id="292216at2759"/>
<evidence type="ECO:0000313" key="3">
    <source>
        <dbReference type="Proteomes" id="UP000054937"/>
    </source>
</evidence>
<dbReference type="PANTHER" id="PTHR23011">
    <property type="entry name" value="CYCLIC NUCLEOTIDE-BINDING DOMAIN CONTAINING PROTEIN"/>
    <property type="match status" value="1"/>
</dbReference>
<dbReference type="PANTHER" id="PTHR23011:SF28">
    <property type="entry name" value="CYCLIC NUCLEOTIDE-BINDING DOMAIN CONTAINING PROTEIN"/>
    <property type="match status" value="1"/>
</dbReference>
<dbReference type="Gene3D" id="2.60.120.10">
    <property type="entry name" value="Jelly Rolls"/>
    <property type="match status" value="2"/>
</dbReference>
<dbReference type="Pfam" id="PF00027">
    <property type="entry name" value="cNMP_binding"/>
    <property type="match status" value="1"/>
</dbReference>
<organism evidence="2 3">
    <name type="scientific">Pseudocohnilembus persalinus</name>
    <name type="common">Ciliate</name>
    <dbReference type="NCBI Taxonomy" id="266149"/>
    <lineage>
        <taxon>Eukaryota</taxon>
        <taxon>Sar</taxon>
        <taxon>Alveolata</taxon>
        <taxon>Ciliophora</taxon>
        <taxon>Intramacronucleata</taxon>
        <taxon>Oligohymenophorea</taxon>
        <taxon>Scuticociliatia</taxon>
        <taxon>Philasterida</taxon>
        <taxon>Pseudocohnilembidae</taxon>
        <taxon>Pseudocohnilembus</taxon>
    </lineage>
</organism>
<reference evidence="2 3" key="1">
    <citation type="journal article" date="2015" name="Sci. Rep.">
        <title>Genome of the facultative scuticociliatosis pathogen Pseudocohnilembus persalinus provides insight into its virulence through horizontal gene transfer.</title>
        <authorList>
            <person name="Xiong J."/>
            <person name="Wang G."/>
            <person name="Cheng J."/>
            <person name="Tian M."/>
            <person name="Pan X."/>
            <person name="Warren A."/>
            <person name="Jiang C."/>
            <person name="Yuan D."/>
            <person name="Miao W."/>
        </authorList>
    </citation>
    <scope>NUCLEOTIDE SEQUENCE [LARGE SCALE GENOMIC DNA]</scope>
    <source>
        <strain evidence="2">36N120E</strain>
    </source>
</reference>